<dbReference type="Proteomes" id="UP001060170">
    <property type="component" value="Chromosome 2"/>
</dbReference>
<dbReference type="EMBL" id="CM045866">
    <property type="protein sequence ID" value="KAI7961593.1"/>
    <property type="molecule type" value="Genomic_DNA"/>
</dbReference>
<evidence type="ECO:0000313" key="2">
    <source>
        <dbReference type="Proteomes" id="UP001060170"/>
    </source>
</evidence>
<proteinExistence type="predicted"/>
<name>A0ACC0EXN3_9BASI</name>
<accession>A0ACC0EXN3</accession>
<reference evidence="2" key="1">
    <citation type="journal article" date="2018" name="BMC Genomics">
        <title>Genomic insights into host adaptation between the wheat stripe rust pathogen (Puccinia striiformis f. sp. tritici) and the barley stripe rust pathogen (Puccinia striiformis f. sp. hordei).</title>
        <authorList>
            <person name="Xia C."/>
            <person name="Wang M."/>
            <person name="Yin C."/>
            <person name="Cornejo O.E."/>
            <person name="Hulbert S.H."/>
            <person name="Chen X."/>
        </authorList>
    </citation>
    <scope>NUCLEOTIDE SEQUENCE [LARGE SCALE GENOMIC DNA]</scope>
    <source>
        <strain evidence="2">93-210</strain>
    </source>
</reference>
<gene>
    <name evidence="1" type="ORF">MJO28_002082</name>
</gene>
<reference evidence="2" key="2">
    <citation type="journal article" date="2018" name="Mol. Plant Microbe Interact.">
        <title>Genome sequence resources for the wheat stripe rust pathogen (Puccinia striiformis f. sp. tritici) and the barley stripe rust pathogen (Puccinia striiformis f. sp. hordei).</title>
        <authorList>
            <person name="Xia C."/>
            <person name="Wang M."/>
            <person name="Yin C."/>
            <person name="Cornejo O.E."/>
            <person name="Hulbert S.H."/>
            <person name="Chen X."/>
        </authorList>
    </citation>
    <scope>NUCLEOTIDE SEQUENCE [LARGE SCALE GENOMIC DNA]</scope>
    <source>
        <strain evidence="2">93-210</strain>
    </source>
</reference>
<reference evidence="1 2" key="3">
    <citation type="journal article" date="2022" name="Microbiol. Spectr.">
        <title>Folding features and dynamics of 3D genome architecture in plant fungal pathogens.</title>
        <authorList>
            <person name="Xia C."/>
        </authorList>
    </citation>
    <scope>NUCLEOTIDE SEQUENCE [LARGE SCALE GENOMIC DNA]</scope>
    <source>
        <strain evidence="1 2">93-210</strain>
    </source>
</reference>
<sequence length="98" mass="10711">MAATKDNLASLSTLLGSSNYPMWSCRLTVFLTHKKLFALITVDPEPRPTQAVKNQLSEAAHIIGTKIGDKIYNGIATPARSTNGYAIWTKVTRIYGSN</sequence>
<protein>
    <submittedName>
        <fullName evidence="1">Uncharacterized protein</fullName>
    </submittedName>
</protein>
<organism evidence="1 2">
    <name type="scientific">Puccinia striiformis f. sp. tritici</name>
    <dbReference type="NCBI Taxonomy" id="168172"/>
    <lineage>
        <taxon>Eukaryota</taxon>
        <taxon>Fungi</taxon>
        <taxon>Dikarya</taxon>
        <taxon>Basidiomycota</taxon>
        <taxon>Pucciniomycotina</taxon>
        <taxon>Pucciniomycetes</taxon>
        <taxon>Pucciniales</taxon>
        <taxon>Pucciniaceae</taxon>
        <taxon>Puccinia</taxon>
    </lineage>
</organism>
<keyword evidence="2" id="KW-1185">Reference proteome</keyword>
<comment type="caution">
    <text evidence="1">The sequence shown here is derived from an EMBL/GenBank/DDBJ whole genome shotgun (WGS) entry which is preliminary data.</text>
</comment>
<evidence type="ECO:0000313" key="1">
    <source>
        <dbReference type="EMBL" id="KAI7961593.1"/>
    </source>
</evidence>